<organism evidence="3 4">
    <name type="scientific">Nocardioides agariphilus</name>
    <dbReference type="NCBI Taxonomy" id="433664"/>
    <lineage>
        <taxon>Bacteria</taxon>
        <taxon>Bacillati</taxon>
        <taxon>Actinomycetota</taxon>
        <taxon>Actinomycetes</taxon>
        <taxon>Propionibacteriales</taxon>
        <taxon>Nocardioidaceae</taxon>
        <taxon>Nocardioides</taxon>
    </lineage>
</organism>
<dbReference type="SUPFAM" id="SSF109854">
    <property type="entry name" value="DinB/YfiT-like putative metalloenzymes"/>
    <property type="match status" value="1"/>
</dbReference>
<evidence type="ECO:0000313" key="3">
    <source>
        <dbReference type="EMBL" id="MBF4768492.1"/>
    </source>
</evidence>
<dbReference type="GO" id="GO:0005886">
    <property type="term" value="C:plasma membrane"/>
    <property type="evidence" value="ECO:0007669"/>
    <property type="project" value="TreeGrafter"/>
</dbReference>
<feature type="domain" description="Mycothiol-dependent maleylpyruvate isomerase metal-binding" evidence="2">
    <location>
        <begin position="6"/>
        <end position="127"/>
    </location>
</feature>
<dbReference type="PANTHER" id="PTHR40758:SF1">
    <property type="entry name" value="CONSERVED PROTEIN"/>
    <property type="match status" value="1"/>
</dbReference>
<dbReference type="InterPro" id="IPR034660">
    <property type="entry name" value="DinB/YfiT-like"/>
</dbReference>
<feature type="domain" description="MDMPI C-terminal" evidence="1">
    <location>
        <begin position="147"/>
        <end position="233"/>
    </location>
</feature>
<dbReference type="InterPro" id="IPR017517">
    <property type="entry name" value="Maleyloyr_isom"/>
</dbReference>
<dbReference type="NCBIfam" id="TIGR03083">
    <property type="entry name" value="maleylpyruvate isomerase family mycothiol-dependent enzyme"/>
    <property type="match status" value="1"/>
</dbReference>
<dbReference type="Pfam" id="PF11716">
    <property type="entry name" value="MDMPI_N"/>
    <property type="match status" value="1"/>
</dbReference>
<dbReference type="Proteomes" id="UP000660668">
    <property type="component" value="Unassembled WGS sequence"/>
</dbReference>
<dbReference type="AlphaFoldDB" id="A0A930YIS3"/>
<gene>
    <name evidence="3" type="ORF">ISU10_12020</name>
</gene>
<proteinExistence type="predicted"/>
<evidence type="ECO:0000259" key="2">
    <source>
        <dbReference type="Pfam" id="PF11716"/>
    </source>
</evidence>
<dbReference type="EMBL" id="JADKPO010000014">
    <property type="protein sequence ID" value="MBF4768492.1"/>
    <property type="molecule type" value="Genomic_DNA"/>
</dbReference>
<dbReference type="PANTHER" id="PTHR40758">
    <property type="entry name" value="CONSERVED PROTEIN"/>
    <property type="match status" value="1"/>
</dbReference>
<name>A0A930YIS3_9ACTN</name>
<evidence type="ECO:0000259" key="1">
    <source>
        <dbReference type="Pfam" id="PF07398"/>
    </source>
</evidence>
<evidence type="ECO:0000313" key="4">
    <source>
        <dbReference type="Proteomes" id="UP000660668"/>
    </source>
</evidence>
<dbReference type="GO" id="GO:0046872">
    <property type="term" value="F:metal ion binding"/>
    <property type="evidence" value="ECO:0007669"/>
    <property type="project" value="InterPro"/>
</dbReference>
<comment type="caution">
    <text evidence="3">The sequence shown here is derived from an EMBL/GenBank/DDBJ whole genome shotgun (WGS) entry which is preliminary data.</text>
</comment>
<dbReference type="InterPro" id="IPR024344">
    <property type="entry name" value="MDMPI_metal-binding"/>
</dbReference>
<keyword evidence="4" id="KW-1185">Reference proteome</keyword>
<accession>A0A930YIS3</accession>
<protein>
    <submittedName>
        <fullName evidence="3">Maleylpyruvate isomerase family mycothiol-dependent enzyme</fullName>
    </submittedName>
</protein>
<reference evidence="3" key="1">
    <citation type="submission" date="2020-11" db="EMBL/GenBank/DDBJ databases">
        <title>Nocardioides cynanchi sp. nov., isolated from soil of rhizosphere of Cynanchum wilfordii.</title>
        <authorList>
            <person name="Lee J.-S."/>
            <person name="Suh M.K."/>
            <person name="Kim J.-S."/>
        </authorList>
    </citation>
    <scope>NUCLEOTIDE SEQUENCE</scope>
    <source>
        <strain evidence="3">KCTC 19276</strain>
    </source>
</reference>
<keyword evidence="3" id="KW-0413">Isomerase</keyword>
<sequence>MDQHLGALRDAVSAFARHADRAGLDVPVPTCPEWTVRRLIGHQGMVHRWATANLRGQSIEIDATERAGRRASSPVDWLRDGALHLVAAITDAPDDVHTIVFLNDAPAPREFWARRQCHETTIHAVDALSAELGRYPRSGDTWIDPAVAVDGIDELLRGFMTRNKSRLRSEEPITIGVLADEAPSGWLVEVSPAPAVVTLGARDEVAERADVRLSGPAVAVYLTLWNRSDELDLDDPAREPWRAAGIQW</sequence>
<dbReference type="InterPro" id="IPR010872">
    <property type="entry name" value="MDMPI_C-term_domain"/>
</dbReference>
<dbReference type="GO" id="GO:0016853">
    <property type="term" value="F:isomerase activity"/>
    <property type="evidence" value="ECO:0007669"/>
    <property type="project" value="UniProtKB-KW"/>
</dbReference>
<dbReference type="Pfam" id="PF07398">
    <property type="entry name" value="MDMPI_C"/>
    <property type="match status" value="1"/>
</dbReference>